<keyword evidence="2" id="KW-1185">Reference proteome</keyword>
<evidence type="ECO:0000313" key="1">
    <source>
        <dbReference type="EMBL" id="KAJ2852644.1"/>
    </source>
</evidence>
<dbReference type="AlphaFoldDB" id="A0A9W8M386"/>
<dbReference type="Proteomes" id="UP001139887">
    <property type="component" value="Unassembled WGS sequence"/>
</dbReference>
<evidence type="ECO:0000313" key="2">
    <source>
        <dbReference type="Proteomes" id="UP001139887"/>
    </source>
</evidence>
<sequence>MDRSTTISNLSSGLPDIFEPDVYNKQSTPLSLNVLFMDNINIEQALEPDSPVARYNRRRVASCSTYSKISATSTVCSQQIMSESEFSLSEEFLILKDDCYDYPVSEYAATISAGGVGRHRRRGSSLGRLKTMVSTLFKAKAL</sequence>
<dbReference type="EMBL" id="JANBUW010000001">
    <property type="protein sequence ID" value="KAJ2852644.1"/>
    <property type="molecule type" value="Genomic_DNA"/>
</dbReference>
<proteinExistence type="predicted"/>
<protein>
    <submittedName>
        <fullName evidence="1">Uncharacterized protein</fullName>
    </submittedName>
</protein>
<dbReference type="OrthoDB" id="5565779at2759"/>
<comment type="caution">
    <text evidence="1">The sequence shown here is derived from an EMBL/GenBank/DDBJ whole genome shotgun (WGS) entry which is preliminary data.</text>
</comment>
<name>A0A9W8M386_9FUNG</name>
<accession>A0A9W8M386</accession>
<reference evidence="1" key="1">
    <citation type="submission" date="2022-07" db="EMBL/GenBank/DDBJ databases">
        <title>Phylogenomic reconstructions and comparative analyses of Kickxellomycotina fungi.</title>
        <authorList>
            <person name="Reynolds N.K."/>
            <person name="Stajich J.E."/>
            <person name="Barry K."/>
            <person name="Grigoriev I.V."/>
            <person name="Crous P."/>
            <person name="Smith M.E."/>
        </authorList>
    </citation>
    <scope>NUCLEOTIDE SEQUENCE</scope>
    <source>
        <strain evidence="1">NRRL 1566</strain>
    </source>
</reference>
<organism evidence="1 2">
    <name type="scientific">Coemansia brasiliensis</name>
    <dbReference type="NCBI Taxonomy" id="2650707"/>
    <lineage>
        <taxon>Eukaryota</taxon>
        <taxon>Fungi</taxon>
        <taxon>Fungi incertae sedis</taxon>
        <taxon>Zoopagomycota</taxon>
        <taxon>Kickxellomycotina</taxon>
        <taxon>Kickxellomycetes</taxon>
        <taxon>Kickxellales</taxon>
        <taxon>Kickxellaceae</taxon>
        <taxon>Coemansia</taxon>
    </lineage>
</organism>
<gene>
    <name evidence="1" type="ORF">IWW36_000001</name>
</gene>